<protein>
    <submittedName>
        <fullName evidence="1">Uncharacterized protein</fullName>
    </submittedName>
</protein>
<dbReference type="Proteomes" id="UP001187192">
    <property type="component" value="Unassembled WGS sequence"/>
</dbReference>
<reference evidence="1" key="1">
    <citation type="submission" date="2023-07" db="EMBL/GenBank/DDBJ databases">
        <title>draft genome sequence of fig (Ficus carica).</title>
        <authorList>
            <person name="Takahashi T."/>
            <person name="Nishimura K."/>
        </authorList>
    </citation>
    <scope>NUCLEOTIDE SEQUENCE</scope>
</reference>
<keyword evidence="2" id="KW-1185">Reference proteome</keyword>
<accession>A0AA87ZW49</accession>
<evidence type="ECO:0000313" key="1">
    <source>
        <dbReference type="EMBL" id="GMN44879.1"/>
    </source>
</evidence>
<dbReference type="EMBL" id="BTGU01000019">
    <property type="protein sequence ID" value="GMN44879.1"/>
    <property type="molecule type" value="Genomic_DNA"/>
</dbReference>
<sequence>MVGVPMVDGYGDGGELSTTHVGNDRVMETTFLARIWVMEVWDDVPRRREPDYQRWVRRGASLRRRQG</sequence>
<evidence type="ECO:0000313" key="2">
    <source>
        <dbReference type="Proteomes" id="UP001187192"/>
    </source>
</evidence>
<name>A0AA87ZW49_FICCA</name>
<comment type="caution">
    <text evidence="1">The sequence shown here is derived from an EMBL/GenBank/DDBJ whole genome shotgun (WGS) entry which is preliminary data.</text>
</comment>
<proteinExistence type="predicted"/>
<dbReference type="AlphaFoldDB" id="A0AA87ZW49"/>
<organism evidence="1 2">
    <name type="scientific">Ficus carica</name>
    <name type="common">Common fig</name>
    <dbReference type="NCBI Taxonomy" id="3494"/>
    <lineage>
        <taxon>Eukaryota</taxon>
        <taxon>Viridiplantae</taxon>
        <taxon>Streptophyta</taxon>
        <taxon>Embryophyta</taxon>
        <taxon>Tracheophyta</taxon>
        <taxon>Spermatophyta</taxon>
        <taxon>Magnoliopsida</taxon>
        <taxon>eudicotyledons</taxon>
        <taxon>Gunneridae</taxon>
        <taxon>Pentapetalae</taxon>
        <taxon>rosids</taxon>
        <taxon>fabids</taxon>
        <taxon>Rosales</taxon>
        <taxon>Moraceae</taxon>
        <taxon>Ficeae</taxon>
        <taxon>Ficus</taxon>
    </lineage>
</organism>
<gene>
    <name evidence="1" type="ORF">TIFTF001_014073</name>
</gene>
<dbReference type="Gramene" id="FCD_00034055-RA">
    <property type="protein sequence ID" value="FCD_00034055-RA:cds"/>
    <property type="gene ID" value="FCD_00034055"/>
</dbReference>